<dbReference type="EMBL" id="JBHUOZ010000001">
    <property type="protein sequence ID" value="MFD2918800.1"/>
    <property type="molecule type" value="Genomic_DNA"/>
</dbReference>
<evidence type="ECO:0000313" key="4">
    <source>
        <dbReference type="Proteomes" id="UP001597511"/>
    </source>
</evidence>
<dbReference type="RefSeq" id="WP_386095343.1">
    <property type="nucleotide sequence ID" value="NZ_JBHUOZ010000001.1"/>
</dbReference>
<dbReference type="PANTHER" id="PTHR46268">
    <property type="entry name" value="STRESS RESPONSE PROTEIN NHAX"/>
    <property type="match status" value="1"/>
</dbReference>
<name>A0ABW6A2T6_9BACT</name>
<dbReference type="InterPro" id="IPR014729">
    <property type="entry name" value="Rossmann-like_a/b/a_fold"/>
</dbReference>
<evidence type="ECO:0000259" key="2">
    <source>
        <dbReference type="Pfam" id="PF00582"/>
    </source>
</evidence>
<feature type="domain" description="UspA" evidence="2">
    <location>
        <begin position="151"/>
        <end position="272"/>
    </location>
</feature>
<evidence type="ECO:0000256" key="1">
    <source>
        <dbReference type="ARBA" id="ARBA00008791"/>
    </source>
</evidence>
<feature type="domain" description="UspA" evidence="2">
    <location>
        <begin position="1"/>
        <end position="141"/>
    </location>
</feature>
<dbReference type="InterPro" id="IPR006015">
    <property type="entry name" value="Universal_stress_UspA"/>
</dbReference>
<comment type="caution">
    <text evidence="3">The sequence shown here is derived from an EMBL/GenBank/DDBJ whole genome shotgun (WGS) entry which is preliminary data.</text>
</comment>
<dbReference type="SUPFAM" id="SSF52402">
    <property type="entry name" value="Adenine nucleotide alpha hydrolases-like"/>
    <property type="match status" value="2"/>
</dbReference>
<protein>
    <submittedName>
        <fullName evidence="3">Universal stress protein</fullName>
    </submittedName>
</protein>
<evidence type="ECO:0000313" key="3">
    <source>
        <dbReference type="EMBL" id="MFD2918800.1"/>
    </source>
</evidence>
<comment type="similarity">
    <text evidence="1">Belongs to the universal stress protein A family.</text>
</comment>
<keyword evidence="4" id="KW-1185">Reference proteome</keyword>
<reference evidence="4" key="1">
    <citation type="journal article" date="2019" name="Int. J. Syst. Evol. Microbiol.">
        <title>The Global Catalogue of Microorganisms (GCM) 10K type strain sequencing project: providing services to taxonomists for standard genome sequencing and annotation.</title>
        <authorList>
            <consortium name="The Broad Institute Genomics Platform"/>
            <consortium name="The Broad Institute Genome Sequencing Center for Infectious Disease"/>
            <person name="Wu L."/>
            <person name="Ma J."/>
        </authorList>
    </citation>
    <scope>NUCLEOTIDE SEQUENCE [LARGE SCALE GENOMIC DNA]</scope>
    <source>
        <strain evidence="4">KCTC 23299</strain>
    </source>
</reference>
<dbReference type="PRINTS" id="PR01438">
    <property type="entry name" value="UNVRSLSTRESS"/>
</dbReference>
<dbReference type="PANTHER" id="PTHR46268:SF22">
    <property type="entry name" value="SENSOR PROTEIN KDPD-RELATED"/>
    <property type="match status" value="1"/>
</dbReference>
<dbReference type="Proteomes" id="UP001597511">
    <property type="component" value="Unassembled WGS sequence"/>
</dbReference>
<dbReference type="CDD" id="cd00293">
    <property type="entry name" value="USP-like"/>
    <property type="match status" value="1"/>
</dbReference>
<accession>A0ABW6A2T6</accession>
<dbReference type="Gene3D" id="3.40.50.620">
    <property type="entry name" value="HUPs"/>
    <property type="match status" value="2"/>
</dbReference>
<dbReference type="InterPro" id="IPR006016">
    <property type="entry name" value="UspA"/>
</dbReference>
<dbReference type="Pfam" id="PF00582">
    <property type="entry name" value="Usp"/>
    <property type="match status" value="2"/>
</dbReference>
<sequence>MRTIIVATDFSPAAHNAVNYAADMALAIQAQLVVLHVYQIPVAVTDTPLLMLSVDELRDAAEEKLKTLYDGLVHITSGQLPITTVARLGNTIDELEELASNHQPFAIVLGTTGLSNFEATLFGSTTALAIKHLNWPVLAIPAGKEYGTGIKKIGFACDFNNVRETTPFAEINNLVKTFGASLHVVHIEKESEEGQTKIKESSILKLWLEESQPSFEFITHDDIEDAINEFAENSNLDLLIVIPKKHSGLAALFHKSNTRQLVFHSKIPVVCLHEE</sequence>
<organism evidence="3 4">
    <name type="scientific">Terrimonas rubra</name>
    <dbReference type="NCBI Taxonomy" id="1035890"/>
    <lineage>
        <taxon>Bacteria</taxon>
        <taxon>Pseudomonadati</taxon>
        <taxon>Bacteroidota</taxon>
        <taxon>Chitinophagia</taxon>
        <taxon>Chitinophagales</taxon>
        <taxon>Chitinophagaceae</taxon>
        <taxon>Terrimonas</taxon>
    </lineage>
</organism>
<proteinExistence type="inferred from homology"/>
<gene>
    <name evidence="3" type="ORF">ACFS6H_03695</name>
</gene>